<organism evidence="1">
    <name type="scientific">Arundo donax</name>
    <name type="common">Giant reed</name>
    <name type="synonym">Donax arundinaceus</name>
    <dbReference type="NCBI Taxonomy" id="35708"/>
    <lineage>
        <taxon>Eukaryota</taxon>
        <taxon>Viridiplantae</taxon>
        <taxon>Streptophyta</taxon>
        <taxon>Embryophyta</taxon>
        <taxon>Tracheophyta</taxon>
        <taxon>Spermatophyta</taxon>
        <taxon>Magnoliopsida</taxon>
        <taxon>Liliopsida</taxon>
        <taxon>Poales</taxon>
        <taxon>Poaceae</taxon>
        <taxon>PACMAD clade</taxon>
        <taxon>Arundinoideae</taxon>
        <taxon>Arundineae</taxon>
        <taxon>Arundo</taxon>
    </lineage>
</organism>
<reference evidence="1" key="1">
    <citation type="submission" date="2014-09" db="EMBL/GenBank/DDBJ databases">
        <authorList>
            <person name="Magalhaes I.L.F."/>
            <person name="Oliveira U."/>
            <person name="Santos F.R."/>
            <person name="Vidigal T.H.D.A."/>
            <person name="Brescovit A.D."/>
            <person name="Santos A.J."/>
        </authorList>
    </citation>
    <scope>NUCLEOTIDE SEQUENCE</scope>
    <source>
        <tissue evidence="1">Shoot tissue taken approximately 20 cm above the soil surface</tissue>
    </source>
</reference>
<proteinExistence type="predicted"/>
<dbReference type="EMBL" id="GBRH01251263">
    <property type="protein sequence ID" value="JAD46632.1"/>
    <property type="molecule type" value="Transcribed_RNA"/>
</dbReference>
<sequence>MYVLLVVGHHSYCKL</sequence>
<protein>
    <submittedName>
        <fullName evidence="1">Uncharacterized protein</fullName>
    </submittedName>
</protein>
<name>A0A0A9AHT9_ARUDO</name>
<reference evidence="1" key="2">
    <citation type="journal article" date="2015" name="Data Brief">
        <title>Shoot transcriptome of the giant reed, Arundo donax.</title>
        <authorList>
            <person name="Barrero R.A."/>
            <person name="Guerrero F.D."/>
            <person name="Moolhuijzen P."/>
            <person name="Goolsby J.A."/>
            <person name="Tidwell J."/>
            <person name="Bellgard S.E."/>
            <person name="Bellgard M.I."/>
        </authorList>
    </citation>
    <scope>NUCLEOTIDE SEQUENCE</scope>
    <source>
        <tissue evidence="1">Shoot tissue taken approximately 20 cm above the soil surface</tissue>
    </source>
</reference>
<evidence type="ECO:0000313" key="1">
    <source>
        <dbReference type="EMBL" id="JAD46632.1"/>
    </source>
</evidence>
<accession>A0A0A9AHT9</accession>